<evidence type="ECO:0000256" key="1">
    <source>
        <dbReference type="SAM" id="SignalP"/>
    </source>
</evidence>
<dbReference type="AlphaFoldDB" id="A0A4R2I2G5"/>
<keyword evidence="1" id="KW-0732">Signal</keyword>
<accession>A0A4R2I2G5</accession>
<sequence>MVCRLPLAIACTSVAAVAQAGGLPWEVWESPARLAALDARDVVLERSSHCLGGCRYDRSNAGGEGATANPYPLRWLYRDGDEVVVLDERGPGALARVWLTSGFGTSTCIDPAIRLRLYVDGAAMPALDTPLASVFDGSTVPFTPPLTLGRTQSSGGYVSHVPITHAQSLRIALAGADGDGINPCTGTTQRLLWLQLQHHRLAPGTPVTSFVAGHDEAAWRAFLAHAGDDPWNGMLPFETATTSLAAGEVAVLAARGGPGWLRGIRLRLPRSAYAQVSLRVSVDGTTTIDAPLADFFASPMDAQSAARGVLVGEDAGGWLYAWFPIPFREAVSLALVAAASLPATVAIDSALAFDAAPVPADAGRFEAHLRDACSAAPALVLDHATGAGKIVGVAARYRADGAATRGYLEGDERAYVDGARAPAWYGTGVEDFYDGGFYFDHGAFAGSLAGAPVVDADGSGSTVAYRLMPTAPLTWANAVHFEQEAGYAPAMPVPTCIRSVVYAYRRDTPLLVGYDAFEIGDAAAAAAHAYEAPAGAGCAMLEATFEDEPPSTRTALACAYAGGASRFHFHVPDAQPPLRLRRTFDGGAGTPGEQAGSAAATIHVNGVPAGAFSPAAADPSRRWQQQEALLDVAAGVTDFDIVVVPDIQPYANVFAESRWELRGGWKDAIFADGFDVAD</sequence>
<protein>
    <submittedName>
        <fullName evidence="2">DUF2961 family protein</fullName>
    </submittedName>
</protein>
<dbReference type="Gene3D" id="2.60.120.1390">
    <property type="match status" value="3"/>
</dbReference>
<feature type="chain" id="PRO_5020948573" evidence="1">
    <location>
        <begin position="21"/>
        <end position="678"/>
    </location>
</feature>
<dbReference type="EMBL" id="SLWQ01000009">
    <property type="protein sequence ID" value="TCO37699.1"/>
    <property type="molecule type" value="Genomic_DNA"/>
</dbReference>
<evidence type="ECO:0000313" key="3">
    <source>
        <dbReference type="Proteomes" id="UP000294862"/>
    </source>
</evidence>
<organism evidence="2 3">
    <name type="scientific">Dokdonella fugitiva</name>
    <dbReference type="NCBI Taxonomy" id="328517"/>
    <lineage>
        <taxon>Bacteria</taxon>
        <taxon>Pseudomonadati</taxon>
        <taxon>Pseudomonadota</taxon>
        <taxon>Gammaproteobacteria</taxon>
        <taxon>Lysobacterales</taxon>
        <taxon>Rhodanobacteraceae</taxon>
        <taxon>Dokdonella</taxon>
    </lineage>
</organism>
<dbReference type="OrthoDB" id="2518538at2"/>
<gene>
    <name evidence="2" type="ORF">EV148_10951</name>
</gene>
<dbReference type="InterPro" id="IPR021345">
    <property type="entry name" value="DUF2961"/>
</dbReference>
<feature type="signal peptide" evidence="1">
    <location>
        <begin position="1"/>
        <end position="20"/>
    </location>
</feature>
<evidence type="ECO:0000313" key="2">
    <source>
        <dbReference type="EMBL" id="TCO37699.1"/>
    </source>
</evidence>
<dbReference type="Pfam" id="PF11175">
    <property type="entry name" value="DUF2961"/>
    <property type="match status" value="1"/>
</dbReference>
<dbReference type="Proteomes" id="UP000294862">
    <property type="component" value="Unassembled WGS sequence"/>
</dbReference>
<name>A0A4R2I2G5_9GAMM</name>
<comment type="caution">
    <text evidence="2">The sequence shown here is derived from an EMBL/GenBank/DDBJ whole genome shotgun (WGS) entry which is preliminary data.</text>
</comment>
<reference evidence="2 3" key="1">
    <citation type="journal article" date="2015" name="Stand. Genomic Sci.">
        <title>Genomic Encyclopedia of Bacterial and Archaeal Type Strains, Phase III: the genomes of soil and plant-associated and newly described type strains.</title>
        <authorList>
            <person name="Whitman W.B."/>
            <person name="Woyke T."/>
            <person name="Klenk H.P."/>
            <person name="Zhou Y."/>
            <person name="Lilburn T.G."/>
            <person name="Beck B.J."/>
            <person name="De Vos P."/>
            <person name="Vandamme P."/>
            <person name="Eisen J.A."/>
            <person name="Garrity G."/>
            <person name="Hugenholtz P."/>
            <person name="Kyrpides N.C."/>
        </authorList>
    </citation>
    <scope>NUCLEOTIDE SEQUENCE [LARGE SCALE GENOMIC DNA]</scope>
    <source>
        <strain evidence="2 3">A3</strain>
    </source>
</reference>
<proteinExistence type="predicted"/>
<keyword evidence="3" id="KW-1185">Reference proteome</keyword>
<dbReference type="RefSeq" id="WP_131999669.1">
    <property type="nucleotide sequence ID" value="NZ_SLWQ01000009.1"/>
</dbReference>